<dbReference type="AlphaFoldDB" id="A0A7S9QE74"/>
<evidence type="ECO:0000313" key="2">
    <source>
        <dbReference type="Proteomes" id="UP000594800"/>
    </source>
</evidence>
<dbReference type="Proteomes" id="UP000594800">
    <property type="component" value="Chromosome"/>
</dbReference>
<keyword evidence="2" id="KW-1185">Reference proteome</keyword>
<gene>
    <name evidence="1" type="ORF">I0K15_10025</name>
</gene>
<name>A0A7S9QE74_9RHOB</name>
<proteinExistence type="predicted"/>
<evidence type="ECO:0000313" key="1">
    <source>
        <dbReference type="EMBL" id="QPH56028.1"/>
    </source>
</evidence>
<reference evidence="1 2" key="1">
    <citation type="submission" date="2020-11" db="EMBL/GenBank/DDBJ databases">
        <title>Description of Pontivivens ytuae sp. nov. isolated from deep sea sediment of Mariana Trench.</title>
        <authorList>
            <person name="Wang Z."/>
            <person name="Sun Q.-L."/>
            <person name="Xu X.-D."/>
            <person name="Tang Y.-Z."/>
            <person name="Zhang J."/>
        </authorList>
    </citation>
    <scope>NUCLEOTIDE SEQUENCE [LARGE SCALE GENOMIC DNA]</scope>
    <source>
        <strain evidence="1 2">MT2928</strain>
    </source>
</reference>
<sequence length="274" mass="29854">MTWAGLQEQVPAPFEITLQRSEDFAFLPRDRVTIAYDFTRLEPLSLQVMGPFYRDMMGSVAAHGALDVPVVSRAPHAQSEIPEYPMHLNLLSVGTMAVQAHRPGECRAHQPTVSSLTACLNILPTVGYAGNGAYARYAIGQCRAMGIDPSLFNSGDSPESALLNVFRVALRDPEFTVLSQDGTRHVVPFESGQPVVATLARLMPELTGTELFYPQSQFGIGAFFTVIPAEASCMAEARPFYFYADQASGPDFGPVLIRRGDTIIVSSQRPISPD</sequence>
<dbReference type="RefSeq" id="WP_196105287.1">
    <property type="nucleotide sequence ID" value="NZ_CP064942.1"/>
</dbReference>
<protein>
    <submittedName>
        <fullName evidence="1">Uncharacterized protein</fullName>
    </submittedName>
</protein>
<dbReference type="EMBL" id="CP064942">
    <property type="protein sequence ID" value="QPH56028.1"/>
    <property type="molecule type" value="Genomic_DNA"/>
</dbReference>
<organism evidence="1 2">
    <name type="scientific">Pontivivens ytuae</name>
    <dbReference type="NCBI Taxonomy" id="2789856"/>
    <lineage>
        <taxon>Bacteria</taxon>
        <taxon>Pseudomonadati</taxon>
        <taxon>Pseudomonadota</taxon>
        <taxon>Alphaproteobacteria</taxon>
        <taxon>Rhodobacterales</taxon>
        <taxon>Paracoccaceae</taxon>
        <taxon>Pontivivens</taxon>
    </lineage>
</organism>
<accession>A0A7S9QE74</accession>
<dbReference type="KEGG" id="poz:I0K15_10025"/>